<dbReference type="Gene3D" id="1.20.5.190">
    <property type="match status" value="1"/>
</dbReference>
<protein>
    <submittedName>
        <fullName evidence="1">Uncharacterized protein</fullName>
    </submittedName>
</protein>
<dbReference type="InterPro" id="IPR000048">
    <property type="entry name" value="IQ_motif_EF-hand-BS"/>
</dbReference>
<reference evidence="1 2" key="1">
    <citation type="submission" date="2024-02" db="EMBL/GenBank/DDBJ databases">
        <authorList>
            <person name="Chen Y."/>
            <person name="Shah S."/>
            <person name="Dougan E. K."/>
            <person name="Thang M."/>
            <person name="Chan C."/>
        </authorList>
    </citation>
    <scope>NUCLEOTIDE SEQUENCE [LARGE SCALE GENOMIC DNA]</scope>
</reference>
<keyword evidence="2" id="KW-1185">Reference proteome</keyword>
<dbReference type="EMBL" id="CAXAMN010001814">
    <property type="protein sequence ID" value="CAK8996385.1"/>
    <property type="molecule type" value="Genomic_DNA"/>
</dbReference>
<evidence type="ECO:0000313" key="2">
    <source>
        <dbReference type="Proteomes" id="UP001642484"/>
    </source>
</evidence>
<dbReference type="Proteomes" id="UP001642484">
    <property type="component" value="Unassembled WGS sequence"/>
</dbReference>
<dbReference type="Pfam" id="PF00612">
    <property type="entry name" value="IQ"/>
    <property type="match status" value="1"/>
</dbReference>
<proteinExistence type="predicted"/>
<name>A0ABP0I1A8_9DINO</name>
<organism evidence="1 2">
    <name type="scientific">Durusdinium trenchii</name>
    <dbReference type="NCBI Taxonomy" id="1381693"/>
    <lineage>
        <taxon>Eukaryota</taxon>
        <taxon>Sar</taxon>
        <taxon>Alveolata</taxon>
        <taxon>Dinophyceae</taxon>
        <taxon>Suessiales</taxon>
        <taxon>Symbiodiniaceae</taxon>
        <taxon>Durusdinium</taxon>
    </lineage>
</organism>
<dbReference type="PROSITE" id="PS50096">
    <property type="entry name" value="IQ"/>
    <property type="match status" value="1"/>
</dbReference>
<gene>
    <name evidence="1" type="ORF">CCMP2556_LOCUS4429</name>
</gene>
<sequence>MAGPLADLGVALIEHELSSAKKRLEETRARHEAAVSRVEQHDSGFKMEEEEWTASQMQRHREHDAACLLQNWWLRVGMRRMQLVPLMDILEQQRLQLAKRQLDTVLLDLRHCVHGLHIEESDRQTACLKIQHWWRRVLAQRVMKVIAFYGTVRKVKQQMEEAASKIQALYRGVCARRLVQGMRESKQVAEAEAEVRMEKMKMQAILSIQNSYRKSVAVKQVQLLRAQMFAAMMSQGGAGADAHHLGSKLQPNSSRPLWFKANKKADTRKKR</sequence>
<dbReference type="SMART" id="SM00015">
    <property type="entry name" value="IQ"/>
    <property type="match status" value="3"/>
</dbReference>
<comment type="caution">
    <text evidence="1">The sequence shown here is derived from an EMBL/GenBank/DDBJ whole genome shotgun (WGS) entry which is preliminary data.</text>
</comment>
<evidence type="ECO:0000313" key="1">
    <source>
        <dbReference type="EMBL" id="CAK8996385.1"/>
    </source>
</evidence>
<accession>A0ABP0I1A8</accession>